<accession>A0A9W6YJS5</accession>
<name>A0A9W6YJS5_9STRA</name>
<evidence type="ECO:0000313" key="1">
    <source>
        <dbReference type="EMBL" id="GMF65301.1"/>
    </source>
</evidence>
<reference evidence="1" key="1">
    <citation type="submission" date="2023-04" db="EMBL/GenBank/DDBJ databases">
        <title>Phytophthora lilii NBRC 32176.</title>
        <authorList>
            <person name="Ichikawa N."/>
            <person name="Sato H."/>
            <person name="Tonouchi N."/>
        </authorList>
    </citation>
    <scope>NUCLEOTIDE SEQUENCE</scope>
    <source>
        <strain evidence="1">NBRC 32176</strain>
    </source>
</reference>
<comment type="caution">
    <text evidence="1">The sequence shown here is derived from an EMBL/GenBank/DDBJ whole genome shotgun (WGS) entry which is preliminary data.</text>
</comment>
<dbReference type="AlphaFoldDB" id="A0A9W6YJS5"/>
<keyword evidence="2" id="KW-1185">Reference proteome</keyword>
<protein>
    <submittedName>
        <fullName evidence="1">Unnamed protein product</fullName>
    </submittedName>
</protein>
<sequence length="101" mass="11763">MLRDLVYSQDINQASYDQLSTDDKKIFKEILAATHLQHSFREKLADPLESLKAEYYKLKGEIELGDDNPSILKQLKVITVDMYSNRLISDDEFKQVITRLL</sequence>
<gene>
    <name evidence="1" type="ORF">Plil01_001798600</name>
</gene>
<dbReference type="Proteomes" id="UP001165083">
    <property type="component" value="Unassembled WGS sequence"/>
</dbReference>
<dbReference type="OrthoDB" id="128115at2759"/>
<dbReference type="EMBL" id="BSXW01012460">
    <property type="protein sequence ID" value="GMF65301.1"/>
    <property type="molecule type" value="Genomic_DNA"/>
</dbReference>
<evidence type="ECO:0000313" key="2">
    <source>
        <dbReference type="Proteomes" id="UP001165083"/>
    </source>
</evidence>
<organism evidence="1 2">
    <name type="scientific">Phytophthora lilii</name>
    <dbReference type="NCBI Taxonomy" id="2077276"/>
    <lineage>
        <taxon>Eukaryota</taxon>
        <taxon>Sar</taxon>
        <taxon>Stramenopiles</taxon>
        <taxon>Oomycota</taxon>
        <taxon>Peronosporomycetes</taxon>
        <taxon>Peronosporales</taxon>
        <taxon>Peronosporaceae</taxon>
        <taxon>Phytophthora</taxon>
    </lineage>
</organism>
<proteinExistence type="predicted"/>